<gene>
    <name evidence="2" type="ORF">C1S79_27480</name>
</gene>
<dbReference type="PANTHER" id="PTHR42773:SF1">
    <property type="entry name" value="METALLO-BETA-LACTAMASE FAMILY PROTEIN"/>
    <property type="match status" value="1"/>
</dbReference>
<proteinExistence type="predicted"/>
<keyword evidence="3" id="KW-1185">Reference proteome</keyword>
<evidence type="ECO:0000259" key="1">
    <source>
        <dbReference type="Pfam" id="PF00753"/>
    </source>
</evidence>
<sequence>MRKVHDDLWETRTHSPSPAYSTHAYLWAAAPQHNALFYSMPGNTDLDEIAALGGVSDQYLSHRDEAGPALTQIAQRFSTRLHAPAAELLEIGQHAHIDVPLTSRHVDANGVEIIPTPGHSPGSKCYLVNGTQGTYLFTGDTLFRNASGDWAAGFFEGFSDPTEFAATLDLLATLEPDVVISSATPNAVGVHALSGQRWSDCVAQAASTLL</sequence>
<dbReference type="PANTHER" id="PTHR42773">
    <property type="entry name" value="METALLO-BETA-LACTAMASE-RELATED"/>
    <property type="match status" value="1"/>
</dbReference>
<dbReference type="RefSeq" id="WP_138251284.1">
    <property type="nucleotide sequence ID" value="NZ_AP022616.1"/>
</dbReference>
<accession>A0A7I7ZSQ5</accession>
<dbReference type="AlphaFoldDB" id="A0A7I7ZSQ5"/>
<feature type="domain" description="Metallo-beta-lactamase" evidence="1">
    <location>
        <begin position="98"/>
        <end position="180"/>
    </location>
</feature>
<reference evidence="2 3" key="1">
    <citation type="submission" date="2018-01" db="EMBL/GenBank/DDBJ databases">
        <title>Comparative genomics of Mycobacterium mucogenicum and Mycobacterium neoaurum clade members emphasizing tRNA and non-coding RNA.</title>
        <authorList>
            <person name="Behra P.R.K."/>
            <person name="Pettersson B.M.F."/>
            <person name="Das S."/>
            <person name="Dasgupta S."/>
            <person name="Kirsebom L.A."/>
        </authorList>
    </citation>
    <scope>NUCLEOTIDE SEQUENCE [LARGE SCALE GENOMIC DNA]</scope>
    <source>
        <strain evidence="2 3">DSM 45104</strain>
    </source>
</reference>
<dbReference type="InterPro" id="IPR036866">
    <property type="entry name" value="RibonucZ/Hydroxyglut_hydro"/>
</dbReference>
<protein>
    <submittedName>
        <fullName evidence="2">MBL fold metallo-hydrolase</fullName>
    </submittedName>
</protein>
<dbReference type="SUPFAM" id="SSF56281">
    <property type="entry name" value="Metallo-hydrolase/oxidoreductase"/>
    <property type="match status" value="1"/>
</dbReference>
<comment type="caution">
    <text evidence="2">The sequence shown here is derived from an EMBL/GenBank/DDBJ whole genome shotgun (WGS) entry which is preliminary data.</text>
</comment>
<organism evidence="2 3">
    <name type="scientific">Mycolicibacterium phocaicum</name>
    <dbReference type="NCBI Taxonomy" id="319706"/>
    <lineage>
        <taxon>Bacteria</taxon>
        <taxon>Bacillati</taxon>
        <taxon>Actinomycetota</taxon>
        <taxon>Actinomycetes</taxon>
        <taxon>Mycobacteriales</taxon>
        <taxon>Mycobacteriaceae</taxon>
        <taxon>Mycolicibacterium</taxon>
    </lineage>
</organism>
<name>A0A7I7ZSQ5_9MYCO</name>
<evidence type="ECO:0000313" key="2">
    <source>
        <dbReference type="EMBL" id="TLH58559.1"/>
    </source>
</evidence>
<dbReference type="EMBL" id="POTM01000066">
    <property type="protein sequence ID" value="TLH58559.1"/>
    <property type="molecule type" value="Genomic_DNA"/>
</dbReference>
<dbReference type="Proteomes" id="UP000309984">
    <property type="component" value="Unassembled WGS sequence"/>
</dbReference>
<dbReference type="InterPro" id="IPR001279">
    <property type="entry name" value="Metallo-B-lactamas"/>
</dbReference>
<dbReference type="Gene3D" id="3.60.15.10">
    <property type="entry name" value="Ribonuclease Z/Hydroxyacylglutathione hydrolase-like"/>
    <property type="match status" value="1"/>
</dbReference>
<evidence type="ECO:0000313" key="3">
    <source>
        <dbReference type="Proteomes" id="UP000309984"/>
    </source>
</evidence>
<dbReference type="Pfam" id="PF00753">
    <property type="entry name" value="Lactamase_B"/>
    <property type="match status" value="1"/>
</dbReference>